<dbReference type="PRINTS" id="PR00139">
    <property type="entry name" value="ASNGLNASE"/>
</dbReference>
<name>A0A160V7Q6_9ZZZZ</name>
<accession>A0A160V7Q6</accession>
<dbReference type="PANTHER" id="PTHR11707">
    <property type="entry name" value="L-ASPARAGINASE"/>
    <property type="match status" value="1"/>
</dbReference>
<dbReference type="EC" id="3.5.1.1" evidence="5"/>
<dbReference type="PIRSF" id="PIRSF500176">
    <property type="entry name" value="L_ASNase"/>
    <property type="match status" value="1"/>
</dbReference>
<dbReference type="CDD" id="cd08964">
    <property type="entry name" value="L-asparaginase_II"/>
    <property type="match status" value="1"/>
</dbReference>
<dbReference type="NCBIfam" id="TIGR00520">
    <property type="entry name" value="asnASE_II"/>
    <property type="match status" value="1"/>
</dbReference>
<feature type="domain" description="L-asparaginase N-terminal" evidence="3">
    <location>
        <begin position="8"/>
        <end position="204"/>
    </location>
</feature>
<gene>
    <name evidence="5" type="ORF">MGWOODY_Clf1585</name>
</gene>
<dbReference type="InterPro" id="IPR027473">
    <property type="entry name" value="L-asparaginase_C"/>
</dbReference>
<keyword evidence="2 5" id="KW-0378">Hydrolase</keyword>
<proteinExistence type="inferred from homology"/>
<evidence type="ECO:0000259" key="3">
    <source>
        <dbReference type="Pfam" id="PF00710"/>
    </source>
</evidence>
<dbReference type="InterPro" id="IPR004550">
    <property type="entry name" value="AsnASE_II"/>
</dbReference>
<dbReference type="PIRSF" id="PIRSF001220">
    <property type="entry name" value="L-ASNase_gatD"/>
    <property type="match status" value="1"/>
</dbReference>
<evidence type="ECO:0000256" key="1">
    <source>
        <dbReference type="ARBA" id="ARBA00010518"/>
    </source>
</evidence>
<dbReference type="InterPro" id="IPR040919">
    <property type="entry name" value="Asparaginase_C"/>
</dbReference>
<dbReference type="FunFam" id="3.40.50.1170:FF:000001">
    <property type="entry name" value="L-asparaginase 2"/>
    <property type="match status" value="1"/>
</dbReference>
<reference evidence="5" key="1">
    <citation type="submission" date="2015-10" db="EMBL/GenBank/DDBJ databases">
        <authorList>
            <person name="Gilbert D.G."/>
        </authorList>
    </citation>
    <scope>NUCLEOTIDE SEQUENCE</scope>
</reference>
<dbReference type="EMBL" id="FAXA01000151">
    <property type="protein sequence ID" value="CUV01909.1"/>
    <property type="molecule type" value="Genomic_DNA"/>
</dbReference>
<dbReference type="Pfam" id="PF17763">
    <property type="entry name" value="Asparaginase_C"/>
    <property type="match status" value="1"/>
</dbReference>
<evidence type="ECO:0000313" key="5">
    <source>
        <dbReference type="EMBL" id="CUV01909.1"/>
    </source>
</evidence>
<dbReference type="Pfam" id="PF00710">
    <property type="entry name" value="Asparaginase"/>
    <property type="match status" value="1"/>
</dbReference>
<dbReference type="GO" id="GO:0006528">
    <property type="term" value="P:asparagine metabolic process"/>
    <property type="evidence" value="ECO:0007669"/>
    <property type="project" value="InterPro"/>
</dbReference>
<dbReference type="SMART" id="SM00870">
    <property type="entry name" value="Asparaginase"/>
    <property type="match status" value="1"/>
</dbReference>
<protein>
    <submittedName>
        <fullName evidence="5">L-asparaginase</fullName>
        <ecNumber evidence="5">3.5.1.1</ecNumber>
    </submittedName>
</protein>
<sequence>MTSQSKPKVYLVGTGGSISFVGRTRTDYTNYSYDGKHLTIDELLARVPEVLEFADVRTEQFLNLGSTDVTPEHWLGLANRINQIFRDDPDAAGVAVTHGTATLEETAYFLNLTIKSSKPVVVTGAMRPPTGLGTDSDVNLIDCIRVAAAPQSAGRGVLTILNNQIQAARDVTKTNSYRLETFQAADFGFLGYADSDEEVVFYRRSDRAHTVDSEFDVDGLDQLPRVDIAPAYAGADGLVIKALAQAGVDGLVAAGLGSGGSPPPFMAALKEVSDAGLPVVIATQTGSGRVMQTRRFTEDGYIVADNLTPKKARILLMLALEKTKDKAEIQRMMLAY</sequence>
<dbReference type="PANTHER" id="PTHR11707:SF28">
    <property type="entry name" value="60 KDA LYSOPHOSPHOLIPASE"/>
    <property type="match status" value="1"/>
</dbReference>
<dbReference type="InterPro" id="IPR037152">
    <property type="entry name" value="L-asparaginase_N_sf"/>
</dbReference>
<dbReference type="PROSITE" id="PS51732">
    <property type="entry name" value="ASN_GLN_ASE_3"/>
    <property type="match status" value="1"/>
</dbReference>
<dbReference type="InterPro" id="IPR036152">
    <property type="entry name" value="Asp/glu_Ase-like_sf"/>
</dbReference>
<dbReference type="GO" id="GO:0004067">
    <property type="term" value="F:asparaginase activity"/>
    <property type="evidence" value="ECO:0007669"/>
    <property type="project" value="UniProtKB-EC"/>
</dbReference>
<dbReference type="SUPFAM" id="SSF53774">
    <property type="entry name" value="Glutaminase/Asparaginase"/>
    <property type="match status" value="1"/>
</dbReference>
<dbReference type="InterPro" id="IPR027474">
    <property type="entry name" value="L-asparaginase_N"/>
</dbReference>
<dbReference type="InterPro" id="IPR006034">
    <property type="entry name" value="Asparaginase/glutaminase-like"/>
</dbReference>
<dbReference type="Gene3D" id="3.40.50.1170">
    <property type="entry name" value="L-asparaginase, N-terminal domain"/>
    <property type="match status" value="1"/>
</dbReference>
<organism evidence="5">
    <name type="scientific">hydrothermal vent metagenome</name>
    <dbReference type="NCBI Taxonomy" id="652676"/>
    <lineage>
        <taxon>unclassified sequences</taxon>
        <taxon>metagenomes</taxon>
        <taxon>ecological metagenomes</taxon>
    </lineage>
</organism>
<evidence type="ECO:0000259" key="4">
    <source>
        <dbReference type="Pfam" id="PF17763"/>
    </source>
</evidence>
<dbReference type="AlphaFoldDB" id="A0A160V7Q6"/>
<comment type="similarity">
    <text evidence="1">Belongs to the asparaginase 1 family.</text>
</comment>
<dbReference type="Gene3D" id="3.40.50.40">
    <property type="match status" value="1"/>
</dbReference>
<evidence type="ECO:0000256" key="2">
    <source>
        <dbReference type="ARBA" id="ARBA00022801"/>
    </source>
</evidence>
<feature type="domain" description="Asparaginase/glutaminase C-terminal" evidence="4">
    <location>
        <begin position="225"/>
        <end position="333"/>
    </location>
</feature>